<organism evidence="1">
    <name type="scientific">Solanum lycopersicum</name>
    <name type="common">Tomato</name>
    <name type="synonym">Lycopersicon esculentum</name>
    <dbReference type="NCBI Taxonomy" id="4081"/>
    <lineage>
        <taxon>Eukaryota</taxon>
        <taxon>Viridiplantae</taxon>
        <taxon>Streptophyta</taxon>
        <taxon>Embryophyta</taxon>
        <taxon>Tracheophyta</taxon>
        <taxon>Spermatophyta</taxon>
        <taxon>Magnoliopsida</taxon>
        <taxon>eudicotyledons</taxon>
        <taxon>Gunneridae</taxon>
        <taxon>Pentapetalae</taxon>
        <taxon>asterids</taxon>
        <taxon>lamiids</taxon>
        <taxon>Solanales</taxon>
        <taxon>Solanaceae</taxon>
        <taxon>Solanoideae</taxon>
        <taxon>Solaneae</taxon>
        <taxon>Solanum</taxon>
        <taxon>Solanum subgen. Lycopersicon</taxon>
    </lineage>
</organism>
<dbReference type="EnsemblPlants" id="Solyc10g018310.1.1">
    <property type="protein sequence ID" value="Solyc10g018310.1.1.1"/>
    <property type="gene ID" value="Solyc10g018310.1"/>
</dbReference>
<proteinExistence type="predicted"/>
<reference evidence="1" key="1">
    <citation type="journal article" date="2012" name="Nature">
        <title>The tomato genome sequence provides insights into fleshy fruit evolution.</title>
        <authorList>
            <consortium name="Tomato Genome Consortium"/>
        </authorList>
    </citation>
    <scope>NUCLEOTIDE SEQUENCE [LARGE SCALE GENOMIC DNA]</scope>
    <source>
        <strain evidence="1">cv. Heinz 1706</strain>
    </source>
</reference>
<dbReference type="PaxDb" id="4081-Solyc10g018310.1.1"/>
<protein>
    <submittedName>
        <fullName evidence="1">Uncharacterized protein</fullName>
    </submittedName>
</protein>
<sequence length="62" mass="7151">MDLQPMPSLADQHRKIATPTLANRISELTSPNQQHNFIPTNGYSSLFYLDSSNWVYFFVLSF</sequence>
<dbReference type="Proteomes" id="UP000004994">
    <property type="component" value="Chromosome 10"/>
</dbReference>
<reference evidence="1" key="2">
    <citation type="submission" date="2019-01" db="UniProtKB">
        <authorList>
            <consortium name="EnsemblPlants"/>
        </authorList>
    </citation>
    <scope>IDENTIFICATION</scope>
    <source>
        <strain evidence="1">cv. Heinz 1706</strain>
    </source>
</reference>
<dbReference type="AlphaFoldDB" id="A0A3Q7J8E1"/>
<name>A0A3Q7J8E1_SOLLC</name>
<dbReference type="InParanoid" id="A0A3Q7J8E1"/>
<evidence type="ECO:0000313" key="1">
    <source>
        <dbReference type="EnsemblPlants" id="Solyc10g018310.1.1.1"/>
    </source>
</evidence>
<keyword evidence="2" id="KW-1185">Reference proteome</keyword>
<evidence type="ECO:0000313" key="2">
    <source>
        <dbReference type="Proteomes" id="UP000004994"/>
    </source>
</evidence>
<dbReference type="Gramene" id="Solyc10g018310.1.1">
    <property type="protein sequence ID" value="Solyc10g018310.1.1.1"/>
    <property type="gene ID" value="Solyc10g018310.1"/>
</dbReference>
<accession>A0A3Q7J8E1</accession>